<dbReference type="PANTHER" id="PTHR33877:SF2">
    <property type="entry name" value="OS07G0170200 PROTEIN"/>
    <property type="match status" value="1"/>
</dbReference>
<accession>A0A0F9EJD4</accession>
<dbReference type="InterPro" id="IPR002711">
    <property type="entry name" value="HNH"/>
</dbReference>
<gene>
    <name evidence="2" type="ORF">LCGC14_2360090</name>
</gene>
<dbReference type="Pfam" id="PF01844">
    <property type="entry name" value="HNH"/>
    <property type="match status" value="1"/>
</dbReference>
<dbReference type="PANTHER" id="PTHR33877">
    <property type="entry name" value="SLL1193 PROTEIN"/>
    <property type="match status" value="1"/>
</dbReference>
<dbReference type="GO" id="GO:0003676">
    <property type="term" value="F:nucleic acid binding"/>
    <property type="evidence" value="ECO:0007669"/>
    <property type="project" value="InterPro"/>
</dbReference>
<name>A0A0F9EJD4_9ZZZZ</name>
<dbReference type="AlphaFoldDB" id="A0A0F9EJD4"/>
<dbReference type="GO" id="GO:0004519">
    <property type="term" value="F:endonuclease activity"/>
    <property type="evidence" value="ECO:0007669"/>
    <property type="project" value="InterPro"/>
</dbReference>
<sequence length="167" mass="19610">MSATMELHQIPPTIHYNHFQRKEIEATRIYRLWYPRPELRKKVCDDPRVAERTHQLLQYGYTSRELVDWFGLSPKRINMRANTNTKEASEVWADIKACYHNRCAYCGVISKRLQKDHVIAVSRGGEDRMSNIVPACYKCNMNKSAKKLLDWGNFTKLQMHLLGFTGY</sequence>
<dbReference type="InterPro" id="IPR052892">
    <property type="entry name" value="NA-targeting_endonuclease"/>
</dbReference>
<evidence type="ECO:0000313" key="2">
    <source>
        <dbReference type="EMBL" id="KKL45000.1"/>
    </source>
</evidence>
<dbReference type="EMBL" id="LAZR01034547">
    <property type="protein sequence ID" value="KKL45000.1"/>
    <property type="molecule type" value="Genomic_DNA"/>
</dbReference>
<feature type="domain" description="HNH nuclease" evidence="1">
    <location>
        <begin position="90"/>
        <end position="141"/>
    </location>
</feature>
<protein>
    <recommendedName>
        <fullName evidence="1">HNH nuclease domain-containing protein</fullName>
    </recommendedName>
</protein>
<dbReference type="InterPro" id="IPR003615">
    <property type="entry name" value="HNH_nuc"/>
</dbReference>
<proteinExistence type="predicted"/>
<reference evidence="2" key="1">
    <citation type="journal article" date="2015" name="Nature">
        <title>Complex archaea that bridge the gap between prokaryotes and eukaryotes.</title>
        <authorList>
            <person name="Spang A."/>
            <person name="Saw J.H."/>
            <person name="Jorgensen S.L."/>
            <person name="Zaremba-Niedzwiedzka K."/>
            <person name="Martijn J."/>
            <person name="Lind A.E."/>
            <person name="van Eijk R."/>
            <person name="Schleper C."/>
            <person name="Guy L."/>
            <person name="Ettema T.J."/>
        </authorList>
    </citation>
    <scope>NUCLEOTIDE SEQUENCE</scope>
</reference>
<comment type="caution">
    <text evidence="2">The sequence shown here is derived from an EMBL/GenBank/DDBJ whole genome shotgun (WGS) entry which is preliminary data.</text>
</comment>
<dbReference type="GO" id="GO:0008270">
    <property type="term" value="F:zinc ion binding"/>
    <property type="evidence" value="ECO:0007669"/>
    <property type="project" value="InterPro"/>
</dbReference>
<organism evidence="2">
    <name type="scientific">marine sediment metagenome</name>
    <dbReference type="NCBI Taxonomy" id="412755"/>
    <lineage>
        <taxon>unclassified sequences</taxon>
        <taxon>metagenomes</taxon>
        <taxon>ecological metagenomes</taxon>
    </lineage>
</organism>
<dbReference type="CDD" id="cd00085">
    <property type="entry name" value="HNHc"/>
    <property type="match status" value="1"/>
</dbReference>
<dbReference type="SMART" id="SM00507">
    <property type="entry name" value="HNHc"/>
    <property type="match status" value="1"/>
</dbReference>
<dbReference type="Gene3D" id="1.10.30.50">
    <property type="match status" value="1"/>
</dbReference>
<evidence type="ECO:0000259" key="1">
    <source>
        <dbReference type="SMART" id="SM00507"/>
    </source>
</evidence>